<dbReference type="RefSeq" id="WP_103933929.1">
    <property type="nucleotide sequence ID" value="NZ_FNVA01000005.1"/>
</dbReference>
<dbReference type="InterPro" id="IPR009211">
    <property type="entry name" value="TagJ"/>
</dbReference>
<evidence type="ECO:0000256" key="1">
    <source>
        <dbReference type="SAM" id="MobiDB-lite"/>
    </source>
</evidence>
<dbReference type="Pfam" id="PF07024">
    <property type="entry name" value="ImpE"/>
    <property type="match status" value="1"/>
</dbReference>
<name>A0A1H6ACW8_9BACT</name>
<evidence type="ECO:0000313" key="3">
    <source>
        <dbReference type="Proteomes" id="UP000236728"/>
    </source>
</evidence>
<feature type="region of interest" description="Disordered" evidence="1">
    <location>
        <begin position="233"/>
        <end position="254"/>
    </location>
</feature>
<dbReference type="Pfam" id="PF14559">
    <property type="entry name" value="TPR_19"/>
    <property type="match status" value="1"/>
</dbReference>
<dbReference type="Gene3D" id="1.25.40.10">
    <property type="entry name" value="Tetratricopeptide repeat domain"/>
    <property type="match status" value="1"/>
</dbReference>
<accession>A0A1H6ACW8</accession>
<dbReference type="EMBL" id="FNVA01000005">
    <property type="protein sequence ID" value="SEG46311.1"/>
    <property type="molecule type" value="Genomic_DNA"/>
</dbReference>
<dbReference type="AlphaFoldDB" id="A0A1H6ACW8"/>
<dbReference type="SUPFAM" id="SSF144059">
    <property type="entry name" value="ImpE-like"/>
    <property type="match status" value="1"/>
</dbReference>
<dbReference type="Proteomes" id="UP000236728">
    <property type="component" value="Unassembled WGS sequence"/>
</dbReference>
<keyword evidence="3" id="KW-1185">Reference proteome</keyword>
<reference evidence="2 3" key="1">
    <citation type="submission" date="2016-10" db="EMBL/GenBank/DDBJ databases">
        <authorList>
            <person name="de Groot N.N."/>
        </authorList>
    </citation>
    <scope>NUCLEOTIDE SEQUENCE [LARGE SCALE GENOMIC DNA]</scope>
    <source>
        <strain evidence="2 3">DSM 22489</strain>
    </source>
</reference>
<gene>
    <name evidence="2" type="ORF">SAMN05421819_3067</name>
</gene>
<sequence>MTPQDLYRAGELDQAIKALGEELRSAPLDAKRRTFLFELLCFAGEYDRAEKQLAVLESQNPKTQMAYLVYRSALHAERTRQEMFQTGVLPASVAKIAAQGGTWNDEPFESLQDADARIGDHLEVFIAGSYTWIPTSYVRRLEIEAPVALRDLMWARARIEASPEFRLQDLGEILLPVLAPLSWTSSDNSVRLGRTSVWEDQPDGSERLFGQKMLLVDGEEIPILEFRSLVWNSPKGSEDESEANPVGEPEDAAS</sequence>
<organism evidence="2 3">
    <name type="scientific">Bryocella elongata</name>
    <dbReference type="NCBI Taxonomy" id="863522"/>
    <lineage>
        <taxon>Bacteria</taxon>
        <taxon>Pseudomonadati</taxon>
        <taxon>Acidobacteriota</taxon>
        <taxon>Terriglobia</taxon>
        <taxon>Terriglobales</taxon>
        <taxon>Acidobacteriaceae</taxon>
        <taxon>Bryocella</taxon>
    </lineage>
</organism>
<dbReference type="InterPro" id="IPR011990">
    <property type="entry name" value="TPR-like_helical_dom_sf"/>
</dbReference>
<proteinExistence type="predicted"/>
<protein>
    <submittedName>
        <fullName evidence="2">Type VI secretion system protein ImpE</fullName>
    </submittedName>
</protein>
<dbReference type="OrthoDB" id="5416084at2"/>
<evidence type="ECO:0000313" key="2">
    <source>
        <dbReference type="EMBL" id="SEG46311.1"/>
    </source>
</evidence>